<dbReference type="Proteomes" id="UP001529510">
    <property type="component" value="Unassembled WGS sequence"/>
</dbReference>
<evidence type="ECO:0000256" key="1">
    <source>
        <dbReference type="SAM" id="MobiDB-lite"/>
    </source>
</evidence>
<evidence type="ECO:0000313" key="3">
    <source>
        <dbReference type="Proteomes" id="UP001529510"/>
    </source>
</evidence>
<feature type="compositionally biased region" description="Polar residues" evidence="1">
    <location>
        <begin position="33"/>
        <end position="50"/>
    </location>
</feature>
<name>A0ABD0PZB3_CIRMR</name>
<gene>
    <name evidence="2" type="ORF">M9458_024628</name>
</gene>
<dbReference type="AlphaFoldDB" id="A0ABD0PZB3"/>
<dbReference type="EMBL" id="JAMKFB020000012">
    <property type="protein sequence ID" value="KAL0179186.1"/>
    <property type="molecule type" value="Genomic_DNA"/>
</dbReference>
<feature type="non-terminal residue" evidence="2">
    <location>
        <position position="1"/>
    </location>
</feature>
<sequence length="50" mass="5403">TSRPSAANKMSWITTSLRATRTPCPKKDGGIASSLTVSVQWPKRTTPTTQ</sequence>
<accession>A0ABD0PZB3</accession>
<evidence type="ECO:0000313" key="2">
    <source>
        <dbReference type="EMBL" id="KAL0179186.1"/>
    </source>
</evidence>
<organism evidence="2 3">
    <name type="scientific">Cirrhinus mrigala</name>
    <name type="common">Mrigala</name>
    <dbReference type="NCBI Taxonomy" id="683832"/>
    <lineage>
        <taxon>Eukaryota</taxon>
        <taxon>Metazoa</taxon>
        <taxon>Chordata</taxon>
        <taxon>Craniata</taxon>
        <taxon>Vertebrata</taxon>
        <taxon>Euteleostomi</taxon>
        <taxon>Actinopterygii</taxon>
        <taxon>Neopterygii</taxon>
        <taxon>Teleostei</taxon>
        <taxon>Ostariophysi</taxon>
        <taxon>Cypriniformes</taxon>
        <taxon>Cyprinidae</taxon>
        <taxon>Labeoninae</taxon>
        <taxon>Labeonini</taxon>
        <taxon>Cirrhinus</taxon>
    </lineage>
</organism>
<feature type="non-terminal residue" evidence="2">
    <location>
        <position position="50"/>
    </location>
</feature>
<feature type="region of interest" description="Disordered" evidence="1">
    <location>
        <begin position="20"/>
        <end position="50"/>
    </location>
</feature>
<proteinExistence type="predicted"/>
<protein>
    <submittedName>
        <fullName evidence="2">Uncharacterized protein</fullName>
    </submittedName>
</protein>
<reference evidence="2 3" key="1">
    <citation type="submission" date="2024-05" db="EMBL/GenBank/DDBJ databases">
        <title>Genome sequencing and assembly of Indian major carp, Cirrhinus mrigala (Hamilton, 1822).</title>
        <authorList>
            <person name="Mohindra V."/>
            <person name="Chowdhury L.M."/>
            <person name="Lal K."/>
            <person name="Jena J.K."/>
        </authorList>
    </citation>
    <scope>NUCLEOTIDE SEQUENCE [LARGE SCALE GENOMIC DNA]</scope>
    <source>
        <strain evidence="2">CM1030</strain>
        <tissue evidence="2">Blood</tissue>
    </source>
</reference>
<comment type="caution">
    <text evidence="2">The sequence shown here is derived from an EMBL/GenBank/DDBJ whole genome shotgun (WGS) entry which is preliminary data.</text>
</comment>
<keyword evidence="3" id="KW-1185">Reference proteome</keyword>